<keyword evidence="3" id="KW-1185">Reference proteome</keyword>
<comment type="caution">
    <text evidence="2">The sequence shown here is derived from an EMBL/GenBank/DDBJ whole genome shotgun (WGS) entry which is preliminary data.</text>
</comment>
<dbReference type="AlphaFoldDB" id="A0AA40FC49"/>
<evidence type="ECO:0000313" key="3">
    <source>
        <dbReference type="Proteomes" id="UP001172155"/>
    </source>
</evidence>
<accession>A0AA40FC49</accession>
<protein>
    <submittedName>
        <fullName evidence="2">Uncharacterized protein</fullName>
    </submittedName>
</protein>
<dbReference type="EMBL" id="JAUKUD010000001">
    <property type="protein sequence ID" value="KAK0755059.1"/>
    <property type="molecule type" value="Genomic_DNA"/>
</dbReference>
<dbReference type="InterPro" id="IPR029058">
    <property type="entry name" value="AB_hydrolase_fold"/>
</dbReference>
<keyword evidence="1" id="KW-0732">Signal</keyword>
<reference evidence="2" key="1">
    <citation type="submission" date="2023-06" db="EMBL/GenBank/DDBJ databases">
        <title>Genome-scale phylogeny and comparative genomics of the fungal order Sordariales.</title>
        <authorList>
            <consortium name="Lawrence Berkeley National Laboratory"/>
            <person name="Hensen N."/>
            <person name="Bonometti L."/>
            <person name="Westerberg I."/>
            <person name="Brannstrom I.O."/>
            <person name="Guillou S."/>
            <person name="Cros-Aarteil S."/>
            <person name="Calhoun S."/>
            <person name="Haridas S."/>
            <person name="Kuo A."/>
            <person name="Mondo S."/>
            <person name="Pangilinan J."/>
            <person name="Riley R."/>
            <person name="LaButti K."/>
            <person name="Andreopoulos B."/>
            <person name="Lipzen A."/>
            <person name="Chen C."/>
            <person name="Yanf M."/>
            <person name="Daum C."/>
            <person name="Ng V."/>
            <person name="Clum A."/>
            <person name="Steindorff A."/>
            <person name="Ohm R."/>
            <person name="Martin F."/>
            <person name="Silar P."/>
            <person name="Natvig D."/>
            <person name="Lalanne C."/>
            <person name="Gautier V."/>
            <person name="Ament-velasquez S.L."/>
            <person name="Kruys A."/>
            <person name="Hutchinson M.I."/>
            <person name="Powell A.J."/>
            <person name="Barry K."/>
            <person name="Miller A.N."/>
            <person name="Grigoriev I.V."/>
            <person name="Debuchy R."/>
            <person name="Gladieux P."/>
            <person name="Thoren M.H."/>
            <person name="Johannesson H."/>
        </authorList>
    </citation>
    <scope>NUCLEOTIDE SEQUENCE</scope>
    <source>
        <strain evidence="2">SMH3187-1</strain>
    </source>
</reference>
<dbReference type="Gene3D" id="3.40.50.1820">
    <property type="entry name" value="alpha/beta hydrolase"/>
    <property type="match status" value="1"/>
</dbReference>
<name>A0AA40FC49_9PEZI</name>
<dbReference type="Proteomes" id="UP001172155">
    <property type="component" value="Unassembled WGS sequence"/>
</dbReference>
<evidence type="ECO:0000313" key="2">
    <source>
        <dbReference type="EMBL" id="KAK0755059.1"/>
    </source>
</evidence>
<gene>
    <name evidence="2" type="ORF">B0T18DRAFT_386834</name>
</gene>
<feature type="signal peptide" evidence="1">
    <location>
        <begin position="1"/>
        <end position="19"/>
    </location>
</feature>
<sequence length="115" mass="12701">MKPILLPLLLPLITQPATAFLERPQPPHRLIAMHNNFTLGGNGAFDQYIDHGNPSLGTFPQRFYYYTTWWGGPGSPACVRLALFDLILADIAHFAKTVDLPFDHTGKSGSESAVH</sequence>
<proteinExistence type="predicted"/>
<evidence type="ECO:0000256" key="1">
    <source>
        <dbReference type="SAM" id="SignalP"/>
    </source>
</evidence>
<organism evidence="2 3">
    <name type="scientific">Schizothecium vesticola</name>
    <dbReference type="NCBI Taxonomy" id="314040"/>
    <lineage>
        <taxon>Eukaryota</taxon>
        <taxon>Fungi</taxon>
        <taxon>Dikarya</taxon>
        <taxon>Ascomycota</taxon>
        <taxon>Pezizomycotina</taxon>
        <taxon>Sordariomycetes</taxon>
        <taxon>Sordariomycetidae</taxon>
        <taxon>Sordariales</taxon>
        <taxon>Schizotheciaceae</taxon>
        <taxon>Schizothecium</taxon>
    </lineage>
</organism>
<feature type="chain" id="PRO_5041305499" evidence="1">
    <location>
        <begin position="20"/>
        <end position="115"/>
    </location>
</feature>